<evidence type="ECO:0000256" key="7">
    <source>
        <dbReference type="ARBA" id="ARBA00022827"/>
    </source>
</evidence>
<evidence type="ECO:0000313" key="14">
    <source>
        <dbReference type="Proteomes" id="UP000095237"/>
    </source>
</evidence>
<evidence type="ECO:0000256" key="2">
    <source>
        <dbReference type="ARBA" id="ARBA00008014"/>
    </source>
</evidence>
<accession>A0A1E5IH09</accession>
<proteinExistence type="inferred from homology"/>
<dbReference type="AlphaFoldDB" id="A0A1E5IH09"/>
<dbReference type="PROSITE" id="PS00787">
    <property type="entry name" value="CHORISMATE_SYNTHASE_1"/>
    <property type="match status" value="1"/>
</dbReference>
<sequence length="385" mass="41531">MIRFTTAGESHGEGLLVIIEGIPAGLTINSEDIDIELARRQKGYGRGQRMCIETDTVKIFSGMRHAVSLGSPIAMYIANKDFKNWTKTMSPTSVDSEEMPLLKPRPGHADLPGFMKYGVNDFRDILERASARETAARVAAGAVCKALLKEFEISIVSYTSQIGDVAADISSVEEDKIWHDTEMSYVRCPDAKASEKMVQLIKKAGEKGDTLGGKVVVVIKNVPPGLGSHTQWDLKLDGRLAQSLISIQAVKAVEFGAGTKLASLFGSLSHDEIFYDVTRGFYRNTNRAGGIEGGMSNGEPIVVSCTMKAIPSLANPLHSVNLATKETAEAEAVRSDVCAVPAVGVVAEAAVVVELAKALKEKFGGDSLKDMKKNVNIYKERIKVL</sequence>
<evidence type="ECO:0000256" key="10">
    <source>
        <dbReference type="ARBA" id="ARBA00023239"/>
    </source>
</evidence>
<comment type="similarity">
    <text evidence="2 11 12">Belongs to the chorismate synthase family.</text>
</comment>
<dbReference type="UniPathway" id="UPA00053">
    <property type="reaction ID" value="UER00090"/>
</dbReference>
<evidence type="ECO:0000256" key="11">
    <source>
        <dbReference type="HAMAP-Rule" id="MF_00300"/>
    </source>
</evidence>
<keyword evidence="10 11" id="KW-0456">Lyase</keyword>
<feature type="binding site" evidence="11">
    <location>
        <position position="40"/>
    </location>
    <ligand>
        <name>NADP(+)</name>
        <dbReference type="ChEBI" id="CHEBI:58349"/>
    </ligand>
</feature>
<evidence type="ECO:0000256" key="4">
    <source>
        <dbReference type="ARBA" id="ARBA00022605"/>
    </source>
</evidence>
<comment type="function">
    <text evidence="11">Catalyzes the anti-1,4-elimination of the C-3 phosphate and the C-6 proR hydrogen from 5-enolpyruvylshikimate-3-phosphate (EPSP) to yield chorismate, which is the branch point compound that serves as the starting substrate for the three terminal pathways of aromatic amino acid biosynthesis. This reaction introduces a second double bond into the aromatic ring system.</text>
</comment>
<keyword evidence="14" id="KW-1185">Reference proteome</keyword>
<gene>
    <name evidence="11" type="primary">aroC</name>
    <name evidence="13" type="ORF">ATZ36_08025</name>
</gene>
<dbReference type="InterPro" id="IPR000453">
    <property type="entry name" value="Chorismate_synth"/>
</dbReference>
<feature type="binding site" evidence="11">
    <location>
        <position position="334"/>
    </location>
    <ligand>
        <name>FMN</name>
        <dbReference type="ChEBI" id="CHEBI:58210"/>
    </ligand>
</feature>
<dbReference type="PROSITE" id="PS00789">
    <property type="entry name" value="CHORISMATE_SYNTHASE_3"/>
    <property type="match status" value="1"/>
</dbReference>
<dbReference type="GO" id="GO:0009073">
    <property type="term" value="P:aromatic amino acid family biosynthetic process"/>
    <property type="evidence" value="ECO:0007669"/>
    <property type="project" value="UniProtKB-KW"/>
</dbReference>
<evidence type="ECO:0000313" key="13">
    <source>
        <dbReference type="EMBL" id="OEG69694.1"/>
    </source>
</evidence>
<keyword evidence="9 11" id="KW-0057">Aromatic amino acid biosynthesis</keyword>
<feature type="binding site" evidence="11">
    <location>
        <begin position="308"/>
        <end position="312"/>
    </location>
    <ligand>
        <name>FMN</name>
        <dbReference type="ChEBI" id="CHEBI:58210"/>
    </ligand>
</feature>
<dbReference type="SUPFAM" id="SSF103263">
    <property type="entry name" value="Chorismate synthase, AroC"/>
    <property type="match status" value="1"/>
</dbReference>
<name>A0A1E5IH09_ENDTX</name>
<feature type="binding site" evidence="11">
    <location>
        <begin position="248"/>
        <end position="249"/>
    </location>
    <ligand>
        <name>FMN</name>
        <dbReference type="ChEBI" id="CHEBI:58210"/>
    </ligand>
</feature>
<organism evidence="13 14">
    <name type="scientific">Endomicrobium trichonymphae</name>
    <dbReference type="NCBI Taxonomy" id="1408204"/>
    <lineage>
        <taxon>Bacteria</taxon>
        <taxon>Pseudomonadati</taxon>
        <taxon>Elusimicrobiota</taxon>
        <taxon>Endomicrobiia</taxon>
        <taxon>Endomicrobiales</taxon>
        <taxon>Endomicrobiaceae</taxon>
        <taxon>Candidatus Endomicrobiellum</taxon>
    </lineage>
</organism>
<reference evidence="13 14" key="1">
    <citation type="submission" date="2015-11" db="EMBL/GenBank/DDBJ databases">
        <title>Evidence for parallel genomic evolution in an endosymbiosis of termite gut flagellates.</title>
        <authorList>
            <person name="Zheng H."/>
        </authorList>
    </citation>
    <scope>NUCLEOTIDE SEQUENCE [LARGE SCALE GENOMIC DNA]</scope>
    <source>
        <strain evidence="13 14">CET450</strain>
    </source>
</reference>
<dbReference type="CDD" id="cd07304">
    <property type="entry name" value="Chorismate_synthase"/>
    <property type="match status" value="1"/>
</dbReference>
<dbReference type="PANTHER" id="PTHR21085">
    <property type="entry name" value="CHORISMATE SYNTHASE"/>
    <property type="match status" value="1"/>
</dbReference>
<dbReference type="PANTHER" id="PTHR21085:SF0">
    <property type="entry name" value="CHORISMATE SYNTHASE"/>
    <property type="match status" value="1"/>
</dbReference>
<comment type="subunit">
    <text evidence="11">Homotetramer.</text>
</comment>
<dbReference type="FunFam" id="3.60.150.10:FF:000002">
    <property type="entry name" value="Chorismate synthase"/>
    <property type="match status" value="1"/>
</dbReference>
<keyword evidence="4 11" id="KW-0028">Amino-acid biosynthesis</keyword>
<dbReference type="GO" id="GO:0005829">
    <property type="term" value="C:cytosol"/>
    <property type="evidence" value="ECO:0007669"/>
    <property type="project" value="TreeGrafter"/>
</dbReference>
<dbReference type="NCBIfam" id="NF003793">
    <property type="entry name" value="PRK05382.1"/>
    <property type="match status" value="1"/>
</dbReference>
<dbReference type="InterPro" id="IPR035904">
    <property type="entry name" value="Chorismate_synth_AroC_sf"/>
</dbReference>
<comment type="catalytic activity">
    <reaction evidence="11 12">
        <text>5-O-(1-carboxyvinyl)-3-phosphoshikimate = chorismate + phosphate</text>
        <dbReference type="Rhea" id="RHEA:21020"/>
        <dbReference type="ChEBI" id="CHEBI:29748"/>
        <dbReference type="ChEBI" id="CHEBI:43474"/>
        <dbReference type="ChEBI" id="CHEBI:57701"/>
        <dbReference type="EC" id="4.2.3.5"/>
    </reaction>
</comment>
<evidence type="ECO:0000256" key="8">
    <source>
        <dbReference type="ARBA" id="ARBA00022857"/>
    </source>
</evidence>
<feature type="binding site" evidence="11">
    <location>
        <position position="46"/>
    </location>
    <ligand>
        <name>NADP(+)</name>
        <dbReference type="ChEBI" id="CHEBI:58349"/>
    </ligand>
</feature>
<dbReference type="Proteomes" id="UP000095237">
    <property type="component" value="Unassembled WGS sequence"/>
</dbReference>
<dbReference type="Gene3D" id="3.60.150.10">
    <property type="entry name" value="Chorismate synthase AroC"/>
    <property type="match status" value="1"/>
</dbReference>
<dbReference type="HAMAP" id="MF_00300">
    <property type="entry name" value="Chorismate_synth"/>
    <property type="match status" value="1"/>
</dbReference>
<evidence type="ECO:0000256" key="5">
    <source>
        <dbReference type="ARBA" id="ARBA00022630"/>
    </source>
</evidence>
<protein>
    <recommendedName>
        <fullName evidence="3 11">Chorismate synthase</fullName>
        <shortName evidence="11">CS</shortName>
        <ecNumber evidence="3 11">4.2.3.5</ecNumber>
    </recommendedName>
    <alternativeName>
        <fullName evidence="11">5-enolpyruvylshikimate-3-phosphate phospholyase</fullName>
    </alternativeName>
</protein>
<keyword evidence="8 11" id="KW-0521">NADP</keyword>
<dbReference type="GO" id="GO:0008652">
    <property type="term" value="P:amino acid biosynthetic process"/>
    <property type="evidence" value="ECO:0007669"/>
    <property type="project" value="UniProtKB-KW"/>
</dbReference>
<dbReference type="PROSITE" id="PS00788">
    <property type="entry name" value="CHORISMATE_SYNTHASE_2"/>
    <property type="match status" value="1"/>
</dbReference>
<keyword evidence="6 11" id="KW-0288">FMN</keyword>
<keyword evidence="5 11" id="KW-0285">Flavoprotein</keyword>
<comment type="pathway">
    <text evidence="1 11 12">Metabolic intermediate biosynthesis; chorismate biosynthesis; chorismate from D-erythrose 4-phosphate and phosphoenolpyruvate: step 7/7.</text>
</comment>
<evidence type="ECO:0000256" key="1">
    <source>
        <dbReference type="ARBA" id="ARBA00005044"/>
    </source>
</evidence>
<keyword evidence="7 11" id="KW-0274">FAD</keyword>
<comment type="cofactor">
    <cofactor evidence="11 12">
        <name>FMNH2</name>
        <dbReference type="ChEBI" id="CHEBI:57618"/>
    </cofactor>
    <text evidence="11 12">Reduced FMN (FMNH(2)).</text>
</comment>
<dbReference type="GO" id="GO:0004107">
    <property type="term" value="F:chorismate synthase activity"/>
    <property type="evidence" value="ECO:0007669"/>
    <property type="project" value="UniProtKB-UniRule"/>
</dbReference>
<comment type="caution">
    <text evidence="13">The sequence shown here is derived from an EMBL/GenBank/DDBJ whole genome shotgun (WGS) entry which is preliminary data.</text>
</comment>
<dbReference type="InterPro" id="IPR020541">
    <property type="entry name" value="Chorismate_synthase_CS"/>
</dbReference>
<feature type="binding site" evidence="11">
    <location>
        <position position="293"/>
    </location>
    <ligand>
        <name>FMN</name>
        <dbReference type="ChEBI" id="CHEBI:58210"/>
    </ligand>
</feature>
<dbReference type="EC" id="4.2.3.5" evidence="3 11"/>
<evidence type="ECO:0000256" key="9">
    <source>
        <dbReference type="ARBA" id="ARBA00023141"/>
    </source>
</evidence>
<evidence type="ECO:0000256" key="6">
    <source>
        <dbReference type="ARBA" id="ARBA00022643"/>
    </source>
</evidence>
<evidence type="ECO:0000256" key="12">
    <source>
        <dbReference type="RuleBase" id="RU000605"/>
    </source>
</evidence>
<evidence type="ECO:0000256" key="3">
    <source>
        <dbReference type="ARBA" id="ARBA00013036"/>
    </source>
</evidence>
<dbReference type="NCBIfam" id="TIGR00033">
    <property type="entry name" value="aroC"/>
    <property type="match status" value="1"/>
</dbReference>
<dbReference type="PIRSF" id="PIRSF001456">
    <property type="entry name" value="Chorismate_synth"/>
    <property type="match status" value="1"/>
</dbReference>
<dbReference type="GO" id="GO:0009423">
    <property type="term" value="P:chorismate biosynthetic process"/>
    <property type="evidence" value="ECO:0007669"/>
    <property type="project" value="UniProtKB-UniRule"/>
</dbReference>
<dbReference type="GO" id="GO:0010181">
    <property type="term" value="F:FMN binding"/>
    <property type="evidence" value="ECO:0007669"/>
    <property type="project" value="TreeGrafter"/>
</dbReference>
<dbReference type="EMBL" id="LNVX01000595">
    <property type="protein sequence ID" value="OEG69694.1"/>
    <property type="molecule type" value="Genomic_DNA"/>
</dbReference>
<dbReference type="Pfam" id="PF01264">
    <property type="entry name" value="Chorismate_synt"/>
    <property type="match status" value="1"/>
</dbReference>
<feature type="binding site" evidence="11">
    <location>
        <begin position="128"/>
        <end position="130"/>
    </location>
    <ligand>
        <name>FMN</name>
        <dbReference type="ChEBI" id="CHEBI:58210"/>
    </ligand>
</feature>